<dbReference type="EMBL" id="CAJVQA010037278">
    <property type="protein sequence ID" value="CAG8809653.1"/>
    <property type="molecule type" value="Genomic_DNA"/>
</dbReference>
<comment type="caution">
    <text evidence="2">The sequence shown here is derived from an EMBL/GenBank/DDBJ whole genome shotgun (WGS) entry which is preliminary data.</text>
</comment>
<feature type="region of interest" description="Disordered" evidence="1">
    <location>
        <begin position="1"/>
        <end position="24"/>
    </location>
</feature>
<evidence type="ECO:0000313" key="3">
    <source>
        <dbReference type="Proteomes" id="UP000789759"/>
    </source>
</evidence>
<keyword evidence="3" id="KW-1185">Reference proteome</keyword>
<dbReference type="AlphaFoldDB" id="A0A9N9K6D8"/>
<organism evidence="2 3">
    <name type="scientific">Cetraspora pellucida</name>
    <dbReference type="NCBI Taxonomy" id="1433469"/>
    <lineage>
        <taxon>Eukaryota</taxon>
        <taxon>Fungi</taxon>
        <taxon>Fungi incertae sedis</taxon>
        <taxon>Mucoromycota</taxon>
        <taxon>Glomeromycotina</taxon>
        <taxon>Glomeromycetes</taxon>
        <taxon>Diversisporales</taxon>
        <taxon>Gigasporaceae</taxon>
        <taxon>Cetraspora</taxon>
    </lineage>
</organism>
<feature type="compositionally biased region" description="Polar residues" evidence="1">
    <location>
        <begin position="1"/>
        <end position="11"/>
    </location>
</feature>
<evidence type="ECO:0000256" key="1">
    <source>
        <dbReference type="SAM" id="MobiDB-lite"/>
    </source>
</evidence>
<feature type="non-terminal residue" evidence="2">
    <location>
        <position position="94"/>
    </location>
</feature>
<name>A0A9N9K6D8_9GLOM</name>
<gene>
    <name evidence="2" type="ORF">CPELLU_LOCUS18498</name>
</gene>
<sequence>RMDYETQSIHSAMSEDESPEITANNENLEITTTNENSEVTNRSLEATNESFEIITESPKVTEVNKKHRRNNSELWVFKEGHFNHDPQKGKIYAL</sequence>
<accession>A0A9N9K6D8</accession>
<protein>
    <submittedName>
        <fullName evidence="2">6579_t:CDS:1</fullName>
    </submittedName>
</protein>
<reference evidence="2" key="1">
    <citation type="submission" date="2021-06" db="EMBL/GenBank/DDBJ databases">
        <authorList>
            <person name="Kallberg Y."/>
            <person name="Tangrot J."/>
            <person name="Rosling A."/>
        </authorList>
    </citation>
    <scope>NUCLEOTIDE SEQUENCE</scope>
    <source>
        <strain evidence="2">FL966</strain>
    </source>
</reference>
<evidence type="ECO:0000313" key="2">
    <source>
        <dbReference type="EMBL" id="CAG8809653.1"/>
    </source>
</evidence>
<dbReference type="Proteomes" id="UP000789759">
    <property type="component" value="Unassembled WGS sequence"/>
</dbReference>
<proteinExistence type="predicted"/>